<comment type="subcellular location">
    <subcellularLocation>
        <location evidence="1">Membrane</location>
        <topology evidence="1">Multi-pass membrane protein</topology>
    </subcellularLocation>
</comment>
<evidence type="ECO:0000256" key="5">
    <source>
        <dbReference type="SAM" id="MobiDB-lite"/>
    </source>
</evidence>
<feature type="transmembrane region" description="Helical" evidence="6">
    <location>
        <begin position="354"/>
        <end position="373"/>
    </location>
</feature>
<dbReference type="InterPro" id="IPR036259">
    <property type="entry name" value="MFS_trans_sf"/>
</dbReference>
<evidence type="ECO:0000256" key="2">
    <source>
        <dbReference type="ARBA" id="ARBA00022692"/>
    </source>
</evidence>
<dbReference type="Pfam" id="PF07690">
    <property type="entry name" value="MFS_1"/>
    <property type="match status" value="1"/>
</dbReference>
<comment type="caution">
    <text evidence="7">The sequence shown here is derived from an EMBL/GenBank/DDBJ whole genome shotgun (WGS) entry which is preliminary data.</text>
</comment>
<accession>A0AAD7XZ88</accession>
<reference evidence="7 8" key="1">
    <citation type="submission" date="2023-03" db="EMBL/GenBank/DDBJ databases">
        <title>Genome sequence of Lichtheimia ornata CBS 291.66.</title>
        <authorList>
            <person name="Mohabir J.T."/>
            <person name="Shea T.P."/>
            <person name="Kurbessoian T."/>
            <person name="Berby B."/>
            <person name="Fontaine J."/>
            <person name="Livny J."/>
            <person name="Gnirke A."/>
            <person name="Stajich J.E."/>
            <person name="Cuomo C.A."/>
        </authorList>
    </citation>
    <scope>NUCLEOTIDE SEQUENCE [LARGE SCALE GENOMIC DNA]</scope>
    <source>
        <strain evidence="7">CBS 291.66</strain>
    </source>
</reference>
<evidence type="ECO:0000256" key="3">
    <source>
        <dbReference type="ARBA" id="ARBA00022989"/>
    </source>
</evidence>
<dbReference type="GeneID" id="83209116"/>
<organism evidence="7 8">
    <name type="scientific">Lichtheimia ornata</name>
    <dbReference type="NCBI Taxonomy" id="688661"/>
    <lineage>
        <taxon>Eukaryota</taxon>
        <taxon>Fungi</taxon>
        <taxon>Fungi incertae sedis</taxon>
        <taxon>Mucoromycota</taxon>
        <taxon>Mucoromycotina</taxon>
        <taxon>Mucoromycetes</taxon>
        <taxon>Mucorales</taxon>
        <taxon>Lichtheimiaceae</taxon>
        <taxon>Lichtheimia</taxon>
    </lineage>
</organism>
<feature type="compositionally biased region" description="Low complexity" evidence="5">
    <location>
        <begin position="11"/>
        <end position="24"/>
    </location>
</feature>
<dbReference type="InterPro" id="IPR011701">
    <property type="entry name" value="MFS"/>
</dbReference>
<evidence type="ECO:0000256" key="1">
    <source>
        <dbReference type="ARBA" id="ARBA00004141"/>
    </source>
</evidence>
<dbReference type="PANTHER" id="PTHR10924">
    <property type="entry name" value="MAJOR FACILITATOR SUPERFAMILY PROTEIN-RELATED"/>
    <property type="match status" value="1"/>
</dbReference>
<keyword evidence="2 6" id="KW-0812">Transmembrane</keyword>
<feature type="transmembrane region" description="Helical" evidence="6">
    <location>
        <begin position="142"/>
        <end position="161"/>
    </location>
</feature>
<dbReference type="Proteomes" id="UP001234581">
    <property type="component" value="Unassembled WGS sequence"/>
</dbReference>
<feature type="transmembrane region" description="Helical" evidence="6">
    <location>
        <begin position="293"/>
        <end position="311"/>
    </location>
</feature>
<dbReference type="PANTHER" id="PTHR10924:SF6">
    <property type="entry name" value="SOLUTE CARRIER FAMILY 49 MEMBER A3"/>
    <property type="match status" value="1"/>
</dbReference>
<name>A0AAD7XZ88_9FUNG</name>
<feature type="transmembrane region" description="Helical" evidence="6">
    <location>
        <begin position="69"/>
        <end position="91"/>
    </location>
</feature>
<gene>
    <name evidence="7" type="ORF">O0I10_001698</name>
</gene>
<dbReference type="AlphaFoldDB" id="A0AAD7XZ88"/>
<dbReference type="GO" id="GO:0016020">
    <property type="term" value="C:membrane"/>
    <property type="evidence" value="ECO:0007669"/>
    <property type="project" value="UniProtKB-SubCell"/>
</dbReference>
<keyword evidence="8" id="KW-1185">Reference proteome</keyword>
<evidence type="ECO:0000313" key="7">
    <source>
        <dbReference type="EMBL" id="KAJ8662734.1"/>
    </source>
</evidence>
<evidence type="ECO:0000313" key="8">
    <source>
        <dbReference type="Proteomes" id="UP001234581"/>
    </source>
</evidence>
<evidence type="ECO:0000256" key="6">
    <source>
        <dbReference type="SAM" id="Phobius"/>
    </source>
</evidence>
<keyword evidence="4 6" id="KW-0472">Membrane</keyword>
<dbReference type="RefSeq" id="XP_058347647.1">
    <property type="nucleotide sequence ID" value="XM_058481790.1"/>
</dbReference>
<feature type="compositionally biased region" description="Basic and acidic residues" evidence="5">
    <location>
        <begin position="1"/>
        <end position="10"/>
    </location>
</feature>
<dbReference type="Gene3D" id="1.20.1250.20">
    <property type="entry name" value="MFS general substrate transporter like domains"/>
    <property type="match status" value="1"/>
</dbReference>
<proteinExistence type="predicted"/>
<feature type="transmembrane region" description="Helical" evidence="6">
    <location>
        <begin position="323"/>
        <end position="342"/>
    </location>
</feature>
<feature type="transmembrane region" description="Helical" evidence="6">
    <location>
        <begin position="29"/>
        <end position="49"/>
    </location>
</feature>
<evidence type="ECO:0000256" key="4">
    <source>
        <dbReference type="ARBA" id="ARBA00023136"/>
    </source>
</evidence>
<keyword evidence="3 6" id="KW-1133">Transmembrane helix</keyword>
<feature type="transmembrane region" description="Helical" evidence="6">
    <location>
        <begin position="261"/>
        <end position="281"/>
    </location>
</feature>
<feature type="region of interest" description="Disordered" evidence="5">
    <location>
        <begin position="1"/>
        <end position="24"/>
    </location>
</feature>
<dbReference type="InterPro" id="IPR049680">
    <property type="entry name" value="FLVCR1-2_SLC49-like"/>
</dbReference>
<feature type="transmembrane region" description="Helical" evidence="6">
    <location>
        <begin position="173"/>
        <end position="191"/>
    </location>
</feature>
<dbReference type="EMBL" id="JARTCD010000004">
    <property type="protein sequence ID" value="KAJ8662734.1"/>
    <property type="molecule type" value="Genomic_DNA"/>
</dbReference>
<dbReference type="GO" id="GO:0022857">
    <property type="term" value="F:transmembrane transporter activity"/>
    <property type="evidence" value="ECO:0007669"/>
    <property type="project" value="InterPro"/>
</dbReference>
<feature type="transmembrane region" description="Helical" evidence="6">
    <location>
        <begin position="100"/>
        <end position="122"/>
    </location>
</feature>
<feature type="transmembrane region" description="Helical" evidence="6">
    <location>
        <begin position="224"/>
        <end position="249"/>
    </location>
</feature>
<protein>
    <submittedName>
        <fullName evidence="7">Uncharacterized protein</fullName>
    </submittedName>
</protein>
<sequence>MEEYKLEEAHTTTTTSSDTKSSNGKTSKMAWLVTFSTMLVNAACAIMWVSCASAPITSAEWMGGSLSNVNWLSSLCAIDNSVFSLVCIWAYERFGVKRCLVFSAVINSIGSWIRCIAIALPTDKRYSVVVLASVWFAPRDRNLGATLATLSLGQIAAPLFIPAVANTADKVPTMLYATAIIATVCAIPIMLMPGLPKVPPANSATSPRLSICEGVKQLVKSKDYWFIAIPAIVNAGMFYTMTVVIIEAAVPYGYNEQQSGIANALLMVSGFAGGGMIGYWIGRTGEHLAMIKLFTPIVCGMFVMVNFQILYPIPESLSSNVTWSLVTAGMLIFTVITDTLRAGPEADPPNNMNAAMMVCSIIVCVGSLPVIWLKGELKRLAIDRASSI</sequence>
<dbReference type="SUPFAM" id="SSF103473">
    <property type="entry name" value="MFS general substrate transporter"/>
    <property type="match status" value="1"/>
</dbReference>